<dbReference type="InterPro" id="IPR001557">
    <property type="entry name" value="L-lactate/malate_DH"/>
</dbReference>
<feature type="domain" description="Lactate/malate dehydrogenase N-terminal" evidence="13">
    <location>
        <begin position="5"/>
        <end position="152"/>
    </location>
</feature>
<evidence type="ECO:0000256" key="8">
    <source>
        <dbReference type="HAMAP-Rule" id="MF_01517"/>
    </source>
</evidence>
<evidence type="ECO:0000256" key="1">
    <source>
        <dbReference type="ARBA" id="ARBA00003966"/>
    </source>
</evidence>
<name>A0A381DYB0_9GAMM</name>
<dbReference type="InterPro" id="IPR015955">
    <property type="entry name" value="Lactate_DH/Glyco_Ohase_4_C"/>
</dbReference>
<sequence>MKNPVRVTITGAAGNIGYALAFRIAAGDMLGPDQPVILQLLEITPALGALQGVVMELNDCAFPLLAGVVATDDANVAFKDTDYALLVGARPRGPGMERKDLLTANGAIFGPQGKALNDHASRDVKVLVVGNPANTNALIAQAAAPDLNPRNFTAMTRLDHNRALSQLAEKTGTHTTDVAKMTIWGNHSSTQYPDISHATVKGKAAKGLVDDTWYKDTFIPVVQQRGAAIIKARGASSAASAASAAIDHMRTWALGTQGDDWVSMAVPADGSYGIAPGIIYSYPCRCKNGDYEIVQGLEVDAFSREKMDATATELREERAAIEHLLK</sequence>
<evidence type="ECO:0000256" key="10">
    <source>
        <dbReference type="PIRSR" id="PIRSR000102-2"/>
    </source>
</evidence>
<dbReference type="RefSeq" id="WP_115610573.1">
    <property type="nucleotide sequence ID" value="NZ_JBHLZC010000001.1"/>
</dbReference>
<protein>
    <recommendedName>
        <fullName evidence="3 8">Malate dehydrogenase</fullName>
        <ecNumber evidence="3 8">1.1.1.37</ecNumber>
    </recommendedName>
</protein>
<comment type="similarity">
    <text evidence="2 8">Belongs to the LDH/MDH superfamily. MDH type 2 family.</text>
</comment>
<dbReference type="EMBL" id="UFUW01000001">
    <property type="protein sequence ID" value="SUX18351.1"/>
    <property type="molecule type" value="Genomic_DNA"/>
</dbReference>
<feature type="binding site" evidence="8">
    <location>
        <position position="112"/>
    </location>
    <ligand>
        <name>NAD(+)</name>
        <dbReference type="ChEBI" id="CHEBI:57540"/>
    </ligand>
</feature>
<dbReference type="GO" id="GO:0030060">
    <property type="term" value="F:L-malate dehydrogenase (NAD+) activity"/>
    <property type="evidence" value="ECO:0007669"/>
    <property type="project" value="UniProtKB-UniRule"/>
</dbReference>
<dbReference type="NCBIfam" id="TIGR01759">
    <property type="entry name" value="MalateDH-SF1"/>
    <property type="match status" value="1"/>
</dbReference>
<keyword evidence="4 8" id="KW-0816">Tricarboxylic acid cycle</keyword>
<feature type="binding site" evidence="8 10">
    <location>
        <position position="92"/>
    </location>
    <ligand>
        <name>substrate</name>
    </ligand>
</feature>
<accession>A0A381DYB0</accession>
<evidence type="ECO:0000256" key="9">
    <source>
        <dbReference type="PIRSR" id="PIRSR000102-1"/>
    </source>
</evidence>
<dbReference type="OrthoDB" id="9802969at2"/>
<evidence type="ECO:0000259" key="14">
    <source>
        <dbReference type="Pfam" id="PF02866"/>
    </source>
</evidence>
<gene>
    <name evidence="8 15" type="primary">mdh</name>
    <name evidence="15" type="ORF">NCTC13294_00250</name>
</gene>
<reference evidence="15 16" key="1">
    <citation type="submission" date="2018-06" db="EMBL/GenBank/DDBJ databases">
        <authorList>
            <consortium name="Pathogen Informatics"/>
            <person name="Doyle S."/>
        </authorList>
    </citation>
    <scope>NUCLEOTIDE SEQUENCE [LARGE SCALE GENOMIC DNA]</scope>
    <source>
        <strain evidence="15 16">NCTC13294</strain>
    </source>
</reference>
<dbReference type="GO" id="GO:0006108">
    <property type="term" value="P:malate metabolic process"/>
    <property type="evidence" value="ECO:0007669"/>
    <property type="project" value="InterPro"/>
</dbReference>
<evidence type="ECO:0000259" key="13">
    <source>
        <dbReference type="Pfam" id="PF00056"/>
    </source>
</evidence>
<dbReference type="HAMAP" id="MF_01517">
    <property type="entry name" value="Malate_dehydrog_2"/>
    <property type="match status" value="1"/>
</dbReference>
<evidence type="ECO:0000256" key="12">
    <source>
        <dbReference type="RuleBase" id="RU000422"/>
    </source>
</evidence>
<dbReference type="SUPFAM" id="SSF51735">
    <property type="entry name" value="NAD(P)-binding Rossmann-fold domains"/>
    <property type="match status" value="1"/>
</dbReference>
<evidence type="ECO:0000256" key="7">
    <source>
        <dbReference type="ARBA" id="ARBA00048313"/>
    </source>
</evidence>
<feature type="binding site" evidence="8 10">
    <location>
        <position position="131"/>
    </location>
    <ligand>
        <name>substrate</name>
    </ligand>
</feature>
<dbReference type="PROSITE" id="PS00068">
    <property type="entry name" value="MDH"/>
    <property type="match status" value="1"/>
</dbReference>
<dbReference type="SUPFAM" id="SSF56327">
    <property type="entry name" value="LDH C-terminal domain-like"/>
    <property type="match status" value="1"/>
</dbReference>
<evidence type="ECO:0000256" key="3">
    <source>
        <dbReference type="ARBA" id="ARBA00012995"/>
    </source>
</evidence>
<dbReference type="PANTHER" id="PTHR23382">
    <property type="entry name" value="MALATE DEHYDROGENASE"/>
    <property type="match status" value="1"/>
</dbReference>
<dbReference type="InterPro" id="IPR001236">
    <property type="entry name" value="Lactate/malate_DH_N"/>
</dbReference>
<dbReference type="InterPro" id="IPR010945">
    <property type="entry name" value="Malate_DH_type2"/>
</dbReference>
<feature type="binding site" evidence="8 10">
    <location>
        <position position="98"/>
    </location>
    <ligand>
        <name>substrate</name>
    </ligand>
</feature>
<dbReference type="InterPro" id="IPR022383">
    <property type="entry name" value="Lactate/malate_DH_C"/>
</dbReference>
<dbReference type="CDD" id="cd01338">
    <property type="entry name" value="MDH_chloroplast-like"/>
    <property type="match status" value="1"/>
</dbReference>
<dbReference type="NCBIfam" id="NF003916">
    <property type="entry name" value="PRK05442.1"/>
    <property type="match status" value="1"/>
</dbReference>
<evidence type="ECO:0000256" key="2">
    <source>
        <dbReference type="ARBA" id="ARBA00009613"/>
    </source>
</evidence>
<feature type="active site" description="Proton acceptor" evidence="8 9">
    <location>
        <position position="187"/>
    </location>
</feature>
<dbReference type="AlphaFoldDB" id="A0A381DYB0"/>
<feature type="binding site" evidence="8 11">
    <location>
        <begin position="129"/>
        <end position="131"/>
    </location>
    <ligand>
        <name>NAD(+)</name>
        <dbReference type="ChEBI" id="CHEBI:57540"/>
    </ligand>
</feature>
<dbReference type="Pfam" id="PF02866">
    <property type="entry name" value="Ldh_1_C"/>
    <property type="match status" value="1"/>
</dbReference>
<feature type="binding site" evidence="8 10">
    <location>
        <position position="162"/>
    </location>
    <ligand>
        <name>substrate</name>
    </ligand>
</feature>
<evidence type="ECO:0000256" key="6">
    <source>
        <dbReference type="ARBA" id="ARBA00023027"/>
    </source>
</evidence>
<dbReference type="InterPro" id="IPR036291">
    <property type="entry name" value="NAD(P)-bd_dom_sf"/>
</dbReference>
<dbReference type="PIRSF" id="PIRSF000102">
    <property type="entry name" value="Lac_mal_DH"/>
    <property type="match status" value="1"/>
</dbReference>
<keyword evidence="5 8" id="KW-0560">Oxidoreductase</keyword>
<dbReference type="InterPro" id="IPR001252">
    <property type="entry name" value="Malate_DH_AS"/>
</dbReference>
<evidence type="ECO:0000256" key="5">
    <source>
        <dbReference type="ARBA" id="ARBA00023002"/>
    </source>
</evidence>
<feature type="domain" description="Lactate/malate dehydrogenase C-terminal" evidence="14">
    <location>
        <begin position="156"/>
        <end position="321"/>
    </location>
</feature>
<dbReference type="Pfam" id="PF00056">
    <property type="entry name" value="Ldh_1_N"/>
    <property type="match status" value="1"/>
</dbReference>
<evidence type="ECO:0000256" key="11">
    <source>
        <dbReference type="PIRSR" id="PIRSR000102-3"/>
    </source>
</evidence>
<dbReference type="Gene3D" id="3.40.50.720">
    <property type="entry name" value="NAD(P)-binding Rossmann-like Domain"/>
    <property type="match status" value="1"/>
</dbReference>
<evidence type="ECO:0000313" key="16">
    <source>
        <dbReference type="Proteomes" id="UP000254572"/>
    </source>
</evidence>
<dbReference type="Gene3D" id="3.90.110.10">
    <property type="entry name" value="Lactate dehydrogenase/glycoside hydrolase, family 4, C-terminal"/>
    <property type="match status" value="1"/>
</dbReference>
<dbReference type="Proteomes" id="UP000254572">
    <property type="component" value="Unassembled WGS sequence"/>
</dbReference>
<comment type="catalytic activity">
    <reaction evidence="7 8 12">
        <text>(S)-malate + NAD(+) = oxaloacetate + NADH + H(+)</text>
        <dbReference type="Rhea" id="RHEA:21432"/>
        <dbReference type="ChEBI" id="CHEBI:15378"/>
        <dbReference type="ChEBI" id="CHEBI:15589"/>
        <dbReference type="ChEBI" id="CHEBI:16452"/>
        <dbReference type="ChEBI" id="CHEBI:57540"/>
        <dbReference type="ChEBI" id="CHEBI:57945"/>
        <dbReference type="EC" id="1.1.1.37"/>
    </reaction>
</comment>
<dbReference type="FunFam" id="3.40.50.720:FF:000010">
    <property type="entry name" value="Malate dehydrogenase"/>
    <property type="match status" value="1"/>
</dbReference>
<organism evidence="15 16">
    <name type="scientific">Cardiobacterium valvarum</name>
    <dbReference type="NCBI Taxonomy" id="194702"/>
    <lineage>
        <taxon>Bacteria</taxon>
        <taxon>Pseudomonadati</taxon>
        <taxon>Pseudomonadota</taxon>
        <taxon>Gammaproteobacteria</taxon>
        <taxon>Cardiobacteriales</taxon>
        <taxon>Cardiobacteriaceae</taxon>
        <taxon>Cardiobacterium</taxon>
    </lineage>
</organism>
<keyword evidence="6 8" id="KW-0520">NAD</keyword>
<dbReference type="EC" id="1.1.1.37" evidence="3 8"/>
<proteinExistence type="inferred from homology"/>
<dbReference type="FunFam" id="3.90.110.10:FF:000002">
    <property type="entry name" value="Malate dehydrogenase"/>
    <property type="match status" value="1"/>
</dbReference>
<comment type="function">
    <text evidence="1 8">Catalyzes the reversible oxidation of malate to oxaloacetate.</text>
</comment>
<evidence type="ECO:0000313" key="15">
    <source>
        <dbReference type="EMBL" id="SUX18351.1"/>
    </source>
</evidence>
<dbReference type="GO" id="GO:0006099">
    <property type="term" value="P:tricarboxylic acid cycle"/>
    <property type="evidence" value="ECO:0007669"/>
    <property type="project" value="UniProtKB-UniRule"/>
</dbReference>
<keyword evidence="16" id="KW-1185">Reference proteome</keyword>
<feature type="binding site" evidence="8 11">
    <location>
        <begin position="11"/>
        <end position="17"/>
    </location>
    <ligand>
        <name>NAD(+)</name>
        <dbReference type="ChEBI" id="CHEBI:57540"/>
    </ligand>
</feature>
<feature type="binding site" evidence="8 11">
    <location>
        <position position="105"/>
    </location>
    <ligand>
        <name>NAD(+)</name>
        <dbReference type="ChEBI" id="CHEBI:57540"/>
    </ligand>
</feature>
<evidence type="ECO:0000256" key="4">
    <source>
        <dbReference type="ARBA" id="ARBA00022532"/>
    </source>
</evidence>